<evidence type="ECO:0000313" key="2">
    <source>
        <dbReference type="Proteomes" id="UP001150238"/>
    </source>
</evidence>
<sequence>MAIASYIVSRITAQLNDELSVSLLCPVLLLCLHSGESQPIRIFNSSLICRRVHRSSLLHVIPSCLFSFSFVAKRWYVHADINYIYEGVKGHIIPL</sequence>
<dbReference type="AlphaFoldDB" id="A0A9W9A4H9"/>
<comment type="caution">
    <text evidence="1">The sequence shown here is derived from an EMBL/GenBank/DDBJ whole genome shotgun (WGS) entry which is preliminary data.</text>
</comment>
<reference evidence="1" key="2">
    <citation type="journal article" date="2023" name="Proc. Natl. Acad. Sci. U.S.A.">
        <title>A global phylogenomic analysis of the shiitake genus Lentinula.</title>
        <authorList>
            <person name="Sierra-Patev S."/>
            <person name="Min B."/>
            <person name="Naranjo-Ortiz M."/>
            <person name="Looney B."/>
            <person name="Konkel Z."/>
            <person name="Slot J.C."/>
            <person name="Sakamoto Y."/>
            <person name="Steenwyk J.L."/>
            <person name="Rokas A."/>
            <person name="Carro J."/>
            <person name="Camarero S."/>
            <person name="Ferreira P."/>
            <person name="Molpeceres G."/>
            <person name="Ruiz-Duenas F.J."/>
            <person name="Serrano A."/>
            <person name="Henrissat B."/>
            <person name="Drula E."/>
            <person name="Hughes K.W."/>
            <person name="Mata J.L."/>
            <person name="Ishikawa N.K."/>
            <person name="Vargas-Isla R."/>
            <person name="Ushijima S."/>
            <person name="Smith C.A."/>
            <person name="Donoghue J."/>
            <person name="Ahrendt S."/>
            <person name="Andreopoulos W."/>
            <person name="He G."/>
            <person name="LaButti K."/>
            <person name="Lipzen A."/>
            <person name="Ng V."/>
            <person name="Riley R."/>
            <person name="Sandor L."/>
            <person name="Barry K."/>
            <person name="Martinez A.T."/>
            <person name="Xiao Y."/>
            <person name="Gibbons J.G."/>
            <person name="Terashima K."/>
            <person name="Grigoriev I.V."/>
            <person name="Hibbett D."/>
        </authorList>
    </citation>
    <scope>NUCLEOTIDE SEQUENCE</scope>
    <source>
        <strain evidence="1">Sp2 HRB7682 ss15</strain>
    </source>
</reference>
<reference evidence="1" key="1">
    <citation type="submission" date="2022-08" db="EMBL/GenBank/DDBJ databases">
        <authorList>
            <consortium name="DOE Joint Genome Institute"/>
            <person name="Min B."/>
            <person name="Riley R."/>
            <person name="Sierra-Patev S."/>
            <person name="Naranjo-Ortiz M."/>
            <person name="Looney B."/>
            <person name="Konkel Z."/>
            <person name="Slot J.C."/>
            <person name="Sakamoto Y."/>
            <person name="Steenwyk J.L."/>
            <person name="Rokas A."/>
            <person name="Carro J."/>
            <person name="Camarero S."/>
            <person name="Ferreira P."/>
            <person name="Molpeceres G."/>
            <person name="Ruiz-Duenas F.J."/>
            <person name="Serrano A."/>
            <person name="Henrissat B."/>
            <person name="Drula E."/>
            <person name="Hughes K.W."/>
            <person name="Mata J.L."/>
            <person name="Ishikawa N.K."/>
            <person name="Vargas-Isla R."/>
            <person name="Ushijima S."/>
            <person name="Smith C.A."/>
            <person name="Ahrendt S."/>
            <person name="Andreopoulos W."/>
            <person name="He G."/>
            <person name="Labutti K."/>
            <person name="Lipzen A."/>
            <person name="Ng V."/>
            <person name="Sandor L."/>
            <person name="Barry K."/>
            <person name="Martinez A.T."/>
            <person name="Xiao Y."/>
            <person name="Gibbons J.G."/>
            <person name="Terashima K."/>
            <person name="Hibbett D.S."/>
            <person name="Grigoriev I.V."/>
        </authorList>
    </citation>
    <scope>NUCLEOTIDE SEQUENCE</scope>
    <source>
        <strain evidence="1">Sp2 HRB7682 ss15</strain>
    </source>
</reference>
<organism evidence="1 2">
    <name type="scientific">Lentinula lateritia</name>
    <dbReference type="NCBI Taxonomy" id="40482"/>
    <lineage>
        <taxon>Eukaryota</taxon>
        <taxon>Fungi</taxon>
        <taxon>Dikarya</taxon>
        <taxon>Basidiomycota</taxon>
        <taxon>Agaricomycotina</taxon>
        <taxon>Agaricomycetes</taxon>
        <taxon>Agaricomycetidae</taxon>
        <taxon>Agaricales</taxon>
        <taxon>Marasmiineae</taxon>
        <taxon>Omphalotaceae</taxon>
        <taxon>Lentinula</taxon>
    </lineage>
</organism>
<name>A0A9W9A4H9_9AGAR</name>
<gene>
    <name evidence="1" type="ORF">C8J55DRAFT_519681</name>
</gene>
<protein>
    <submittedName>
        <fullName evidence="1">Uncharacterized protein</fullName>
    </submittedName>
</protein>
<evidence type="ECO:0000313" key="1">
    <source>
        <dbReference type="EMBL" id="KAJ4472802.1"/>
    </source>
</evidence>
<dbReference type="Proteomes" id="UP001150238">
    <property type="component" value="Unassembled WGS sequence"/>
</dbReference>
<proteinExistence type="predicted"/>
<dbReference type="EMBL" id="JANVFS010000026">
    <property type="protein sequence ID" value="KAJ4472802.1"/>
    <property type="molecule type" value="Genomic_DNA"/>
</dbReference>
<accession>A0A9W9A4H9</accession>